<dbReference type="Pfam" id="PF07690">
    <property type="entry name" value="MFS_1"/>
    <property type="match status" value="1"/>
</dbReference>
<dbReference type="InterPro" id="IPR011701">
    <property type="entry name" value="MFS"/>
</dbReference>
<feature type="transmembrane region" description="Helical" evidence="7">
    <location>
        <begin position="181"/>
        <end position="202"/>
    </location>
</feature>
<keyword evidence="6 7" id="KW-0472">Membrane</keyword>
<dbReference type="PANTHER" id="PTHR43045">
    <property type="entry name" value="SHIKIMATE TRANSPORTER"/>
    <property type="match status" value="1"/>
</dbReference>
<evidence type="ECO:0000256" key="7">
    <source>
        <dbReference type="SAM" id="Phobius"/>
    </source>
</evidence>
<comment type="caution">
    <text evidence="9">The sequence shown here is derived from an EMBL/GenBank/DDBJ whole genome shotgun (WGS) entry which is preliminary data.</text>
</comment>
<feature type="transmembrane region" description="Helical" evidence="7">
    <location>
        <begin position="81"/>
        <end position="99"/>
    </location>
</feature>
<dbReference type="SUPFAM" id="SSF103473">
    <property type="entry name" value="MFS general substrate transporter"/>
    <property type="match status" value="1"/>
</dbReference>
<name>A0ABT4Q0I8_9MYCO</name>
<feature type="transmembrane region" description="Helical" evidence="7">
    <location>
        <begin position="271"/>
        <end position="289"/>
    </location>
</feature>
<evidence type="ECO:0000313" key="10">
    <source>
        <dbReference type="Proteomes" id="UP001142153"/>
    </source>
</evidence>
<evidence type="ECO:0000256" key="4">
    <source>
        <dbReference type="ARBA" id="ARBA00022692"/>
    </source>
</evidence>
<accession>A0ABT4Q0I8</accession>
<dbReference type="InterPro" id="IPR036259">
    <property type="entry name" value="MFS_trans_sf"/>
</dbReference>
<dbReference type="CDD" id="cd17369">
    <property type="entry name" value="MFS_ShiA_like"/>
    <property type="match status" value="1"/>
</dbReference>
<evidence type="ECO:0000256" key="6">
    <source>
        <dbReference type="ARBA" id="ARBA00023136"/>
    </source>
</evidence>
<dbReference type="PROSITE" id="PS50850">
    <property type="entry name" value="MFS"/>
    <property type="match status" value="1"/>
</dbReference>
<dbReference type="EMBL" id="JAPZPY010000016">
    <property type="protein sequence ID" value="MCZ8382251.1"/>
    <property type="molecule type" value="Genomic_DNA"/>
</dbReference>
<keyword evidence="10" id="KW-1185">Reference proteome</keyword>
<dbReference type="Proteomes" id="UP001142153">
    <property type="component" value="Unassembled WGS sequence"/>
</dbReference>
<evidence type="ECO:0000259" key="8">
    <source>
        <dbReference type="PROSITE" id="PS50850"/>
    </source>
</evidence>
<reference evidence="9" key="1">
    <citation type="submission" date="2022-12" db="EMBL/GenBank/DDBJ databases">
        <authorList>
            <person name="Deng Y."/>
            <person name="Zhang Y.-Q."/>
        </authorList>
    </citation>
    <scope>NUCLEOTIDE SEQUENCE</scope>
    <source>
        <strain evidence="9">CPCC 205372</strain>
    </source>
</reference>
<protein>
    <submittedName>
        <fullName evidence="9">MFS transporter</fullName>
    </submittedName>
</protein>
<dbReference type="PANTHER" id="PTHR43045:SF1">
    <property type="entry name" value="SHIKIMATE TRANSPORTER"/>
    <property type="match status" value="1"/>
</dbReference>
<dbReference type="Gene3D" id="1.20.1250.20">
    <property type="entry name" value="MFS general substrate transporter like domains"/>
    <property type="match status" value="2"/>
</dbReference>
<evidence type="ECO:0000256" key="2">
    <source>
        <dbReference type="ARBA" id="ARBA00022448"/>
    </source>
</evidence>
<evidence type="ECO:0000313" key="9">
    <source>
        <dbReference type="EMBL" id="MCZ8382251.1"/>
    </source>
</evidence>
<evidence type="ECO:0000256" key="1">
    <source>
        <dbReference type="ARBA" id="ARBA00004651"/>
    </source>
</evidence>
<feature type="transmembrane region" description="Helical" evidence="7">
    <location>
        <begin position="45"/>
        <end position="69"/>
    </location>
</feature>
<keyword evidence="5 7" id="KW-1133">Transmembrane helix</keyword>
<keyword evidence="3" id="KW-1003">Cell membrane</keyword>
<feature type="transmembrane region" description="Helical" evidence="7">
    <location>
        <begin position="366"/>
        <end position="386"/>
    </location>
</feature>
<feature type="transmembrane region" description="Helical" evidence="7">
    <location>
        <begin position="301"/>
        <end position="319"/>
    </location>
</feature>
<keyword evidence="4 7" id="KW-0812">Transmembrane</keyword>
<comment type="subcellular location">
    <subcellularLocation>
        <location evidence="1">Cell membrane</location>
        <topology evidence="1">Multi-pass membrane protein</topology>
    </subcellularLocation>
</comment>
<sequence length="445" mass="47449">MLTPAKKATLGSFVGTTIEWYDFFIYGTASALIFRHVFFPAQDPVVGTLLSFATFGVAFLARPLGGLIVGHFGDKVGRRPMLVLTLVVMGTATGLIGLLPTYASIGIAAPLLLVGLRFIQGLSVGGEYGGAVLMTVEHAPKHRRGLYGSWVQAGSPAGQIIANGVFLITTTMMSREDLLAWGWRIPFLASFILVAVGLVIRLRVEESPEFKRLEKTNEKVTSPLVSVLRKYRKQVVLMAGAYLVHGVVIYGAAVYSLSYGTTRLDFSYSDMLLLILLCQIVVLILIPTFANIGDKVGIKKVFLIGNVGMGLMGIPWVMLLDTGSFGLALLGYLLIFIPYAATYGTMAAFFASIYDSRVGYSGISMGYQLGSIIGSGLTPLAAAALIASTGTVVTFGVYIGVAAVLSVAATIYLTAHKEEPDDVVAPTHPENHVAVVKTPVDRTPA</sequence>
<proteinExistence type="predicted"/>
<keyword evidence="2" id="KW-0813">Transport</keyword>
<feature type="transmembrane region" description="Helical" evidence="7">
    <location>
        <begin position="392"/>
        <end position="413"/>
    </location>
</feature>
<dbReference type="InterPro" id="IPR020846">
    <property type="entry name" value="MFS_dom"/>
</dbReference>
<gene>
    <name evidence="9" type="ORF">O6P37_25605</name>
</gene>
<dbReference type="RefSeq" id="WP_269896722.1">
    <property type="nucleotide sequence ID" value="NZ_JAPZPY010000016.1"/>
</dbReference>
<feature type="transmembrane region" description="Helical" evidence="7">
    <location>
        <begin position="325"/>
        <end position="354"/>
    </location>
</feature>
<evidence type="ECO:0000256" key="3">
    <source>
        <dbReference type="ARBA" id="ARBA00022475"/>
    </source>
</evidence>
<feature type="domain" description="Major facilitator superfamily (MFS) profile" evidence="8">
    <location>
        <begin position="8"/>
        <end position="420"/>
    </location>
</feature>
<organism evidence="9 10">
    <name type="scientific">Mycobacterium hippophais</name>
    <dbReference type="NCBI Taxonomy" id="3016340"/>
    <lineage>
        <taxon>Bacteria</taxon>
        <taxon>Bacillati</taxon>
        <taxon>Actinomycetota</taxon>
        <taxon>Actinomycetes</taxon>
        <taxon>Mycobacteriales</taxon>
        <taxon>Mycobacteriaceae</taxon>
        <taxon>Mycobacterium</taxon>
    </lineage>
</organism>
<evidence type="ECO:0000256" key="5">
    <source>
        <dbReference type="ARBA" id="ARBA00022989"/>
    </source>
</evidence>
<feature type="transmembrane region" description="Helical" evidence="7">
    <location>
        <begin position="235"/>
        <end position="259"/>
    </location>
</feature>
<feature type="transmembrane region" description="Helical" evidence="7">
    <location>
        <begin position="20"/>
        <end position="39"/>
    </location>
</feature>